<dbReference type="EMBL" id="AVOT02010607">
    <property type="protein sequence ID" value="MBW0490491.1"/>
    <property type="molecule type" value="Genomic_DNA"/>
</dbReference>
<evidence type="ECO:0000313" key="2">
    <source>
        <dbReference type="EMBL" id="MBW0490491.1"/>
    </source>
</evidence>
<accession>A0A9Q3CY06</accession>
<evidence type="ECO:0008006" key="4">
    <source>
        <dbReference type="Google" id="ProtNLM"/>
    </source>
</evidence>
<keyword evidence="3" id="KW-1185">Reference proteome</keyword>
<gene>
    <name evidence="2" type="ORF">O181_030206</name>
</gene>
<proteinExistence type="predicted"/>
<sequence length="245" mass="28505">MEDARVSPHSPRPVPTKLDVNSEPELIEGDILMDEPFPSGRNRNISVPIQNLVQRSKRIGVGNMPKPLAGGHELLLTHQQLSESGEDHKSLRRVEPTVLQRQGKNSISRKDIPKLEECPTFSGEGEYKDIEFIRTMDMLQEYFNIPYDLIVGKLHSLFTRTANKWYYKIRQDHGRHDCPWWKSEVITKWANDSWRFKMENAFESVIFNSEKDEPLPWFLKQKDRLSSLHPDMSDSIININILIKV</sequence>
<reference evidence="2" key="1">
    <citation type="submission" date="2021-03" db="EMBL/GenBank/DDBJ databases">
        <title>Draft genome sequence of rust myrtle Austropuccinia psidii MF-1, a brazilian biotype.</title>
        <authorList>
            <person name="Quecine M.C."/>
            <person name="Pachon D.M.R."/>
            <person name="Bonatelli M.L."/>
            <person name="Correr F.H."/>
            <person name="Franceschini L.M."/>
            <person name="Leite T.F."/>
            <person name="Margarido G.R.A."/>
            <person name="Almeida C.A."/>
            <person name="Ferrarezi J.A."/>
            <person name="Labate C.A."/>
        </authorList>
    </citation>
    <scope>NUCLEOTIDE SEQUENCE</scope>
    <source>
        <strain evidence="2">MF-1</strain>
    </source>
</reference>
<name>A0A9Q3CY06_9BASI</name>
<organism evidence="2 3">
    <name type="scientific">Austropuccinia psidii MF-1</name>
    <dbReference type="NCBI Taxonomy" id="1389203"/>
    <lineage>
        <taxon>Eukaryota</taxon>
        <taxon>Fungi</taxon>
        <taxon>Dikarya</taxon>
        <taxon>Basidiomycota</taxon>
        <taxon>Pucciniomycotina</taxon>
        <taxon>Pucciniomycetes</taxon>
        <taxon>Pucciniales</taxon>
        <taxon>Sphaerophragmiaceae</taxon>
        <taxon>Austropuccinia</taxon>
    </lineage>
</organism>
<evidence type="ECO:0000256" key="1">
    <source>
        <dbReference type="SAM" id="MobiDB-lite"/>
    </source>
</evidence>
<dbReference type="Proteomes" id="UP000765509">
    <property type="component" value="Unassembled WGS sequence"/>
</dbReference>
<comment type="caution">
    <text evidence="2">The sequence shown here is derived from an EMBL/GenBank/DDBJ whole genome shotgun (WGS) entry which is preliminary data.</text>
</comment>
<feature type="region of interest" description="Disordered" evidence="1">
    <location>
        <begin position="1"/>
        <end position="23"/>
    </location>
</feature>
<protein>
    <recommendedName>
        <fullName evidence="4">Retrotransposon gag domain-containing protein</fullName>
    </recommendedName>
</protein>
<dbReference type="AlphaFoldDB" id="A0A9Q3CY06"/>
<evidence type="ECO:0000313" key="3">
    <source>
        <dbReference type="Proteomes" id="UP000765509"/>
    </source>
</evidence>
<dbReference type="OrthoDB" id="2507294at2759"/>